<dbReference type="Pfam" id="PF08448">
    <property type="entry name" value="PAS_4"/>
    <property type="match status" value="1"/>
</dbReference>
<dbReference type="InterPro" id="IPR035965">
    <property type="entry name" value="PAS-like_dom_sf"/>
</dbReference>
<dbReference type="SUPFAM" id="SSF55785">
    <property type="entry name" value="PYP-like sensor domain (PAS domain)"/>
    <property type="match status" value="1"/>
</dbReference>
<evidence type="ECO:0008006" key="10">
    <source>
        <dbReference type="Google" id="ProtNLM"/>
    </source>
</evidence>
<dbReference type="InterPro" id="IPR049871">
    <property type="entry name" value="BvgS-like_periplasmic2"/>
</dbReference>
<evidence type="ECO:0000256" key="1">
    <source>
        <dbReference type="ARBA" id="ARBA00010333"/>
    </source>
</evidence>
<evidence type="ECO:0000259" key="7">
    <source>
        <dbReference type="PROSITE" id="PS50113"/>
    </source>
</evidence>
<dbReference type="SUPFAM" id="SSF53850">
    <property type="entry name" value="Periplasmic binding protein-like II"/>
    <property type="match status" value="2"/>
</dbReference>
<dbReference type="EMBL" id="LOHF01000002">
    <property type="protein sequence ID" value="OUM75079.1"/>
    <property type="molecule type" value="Genomic_DNA"/>
</dbReference>
<dbReference type="GO" id="GO:0005886">
    <property type="term" value="C:plasma membrane"/>
    <property type="evidence" value="ECO:0007669"/>
    <property type="project" value="UniProtKB-SubCell"/>
</dbReference>
<dbReference type="Gene3D" id="3.40.190.10">
    <property type="entry name" value="Periplasmic binding protein-like II"/>
    <property type="match status" value="4"/>
</dbReference>
<keyword evidence="4" id="KW-0808">Transferase</keyword>
<reference evidence="8 9" key="1">
    <citation type="journal article" date="2017" name="Syst. Appl. Microbiol.">
        <title>Pseudomonas caspiana sp. nov., a citrus pathogen in the Pseudomonas syringae phylogenetic group.</title>
        <authorList>
            <person name="Busquets A."/>
            <person name="Gomila M."/>
            <person name="Beiki F."/>
            <person name="Mulet M."/>
            <person name="Rahimian H."/>
            <person name="Garcia-Valdes E."/>
            <person name="Lalucat J."/>
        </authorList>
    </citation>
    <scope>NUCLEOTIDE SEQUENCE [LARGE SCALE GENOMIC DNA]</scope>
    <source>
        <strain evidence="8 9">FBF102</strain>
    </source>
</reference>
<dbReference type="NCBIfam" id="TIGR00229">
    <property type="entry name" value="sensory_box"/>
    <property type="match status" value="1"/>
</dbReference>
<dbReference type="InterPro" id="IPR000014">
    <property type="entry name" value="PAS"/>
</dbReference>
<dbReference type="Gene3D" id="1.10.287.130">
    <property type="match status" value="1"/>
</dbReference>
<keyword evidence="5" id="KW-1133">Transmembrane helix</keyword>
<protein>
    <recommendedName>
        <fullName evidence="10">PAS domain S-box protein</fullName>
    </recommendedName>
</protein>
<evidence type="ECO:0000259" key="6">
    <source>
        <dbReference type="PROSITE" id="PS50112"/>
    </source>
</evidence>
<dbReference type="InterPro" id="IPR013656">
    <property type="entry name" value="PAS_4"/>
</dbReference>
<dbReference type="PROSITE" id="PS50112">
    <property type="entry name" value="PAS"/>
    <property type="match status" value="1"/>
</dbReference>
<dbReference type="PROSITE" id="PS50113">
    <property type="entry name" value="PAC"/>
    <property type="match status" value="1"/>
</dbReference>
<sequence length="783" mass="87056">MKNANTGGAFDGKNIASSKSTLCVLSLLVAVLFMQPSHAERTLSFSLAPPFMTVEPLELSASDRQWLDDRPALRVGVVTIDYEPVDIASDRNRYQGISADYLSLIASRLNVRMQVRGFPRPEGAINALRDGTVDIVATANNFERGFNDIRLSAGYVVDRSVVVGRSGGRGLAEGLKGNKLVVLDGYLDLHAVQAAYPRSEIIVAPSLFSAMEAVSHGDADAFIGNDVIVRSYMALRPYLGLQVQYDSLLPEDSFSFAVHSGQPQLLTLIDASLASLGSATTREILGRWTLGLGADTASQRISLNRAERRWISKHPVVTVASQQHPPYIYKDKNGQWIGLNVDVLNRISRMTGLQFIHEESRHIEQTLNLLRSGQAQMNTSLAENAERRELLNFTYSFGGNSWVYVLRAGDTSPGSLGELTGRTLALPARHALEGVIRREHPRINLMLTADYEEARSLVESGVAEATIQNEAGAYLDPRGVLKVGRGVEGWWSSDRLSVIKSQPELLDILNKALEEFPIAEMRAIRSKWLSSATPQGSLWARIPDWLYWGVGVALLMGLVSLVWSNRLKVQIRQRLKAEEALNDQLIFKHALFDGIPNPVYVRDLKGRLISCNRSYEESLGISFEQMNGRRLIDVELIPRETAEQLHGDYIKLLETRQPIFADRSMRLMDRQIDALQWTVPFYRADGEVQGLLGGWIDISERRRLEIQLDEAREQALRSSEAKKVFRVDAGHEIRRTLQGIVSLLELELEQAMDKGLRSPRLVEDALGAARSLLDMIDAGDVAA</sequence>
<keyword evidence="5" id="KW-0472">Membrane</keyword>
<dbReference type="SMART" id="SM00091">
    <property type="entry name" value="PAS"/>
    <property type="match status" value="1"/>
</dbReference>
<accession>A0A1Y3P5L2</accession>
<feature type="domain" description="PAS" evidence="6">
    <location>
        <begin position="591"/>
        <end position="656"/>
    </location>
</feature>
<dbReference type="AlphaFoldDB" id="A0A1Y3P5L2"/>
<dbReference type="Pfam" id="PF00497">
    <property type="entry name" value="SBP_bac_3"/>
    <property type="match status" value="2"/>
</dbReference>
<keyword evidence="2" id="KW-0732">Signal</keyword>
<evidence type="ECO:0000256" key="4">
    <source>
        <dbReference type="ARBA" id="ARBA00022777"/>
    </source>
</evidence>
<evidence type="ECO:0000313" key="8">
    <source>
        <dbReference type="EMBL" id="OUM75079.1"/>
    </source>
</evidence>
<dbReference type="CDD" id="cd13707">
    <property type="entry name" value="PBP2_BvgS_D2"/>
    <property type="match status" value="1"/>
</dbReference>
<evidence type="ECO:0000256" key="3">
    <source>
        <dbReference type="ARBA" id="ARBA00022741"/>
    </source>
</evidence>
<dbReference type="InterPro" id="IPR001638">
    <property type="entry name" value="Solute-binding_3/MltF_N"/>
</dbReference>
<dbReference type="Proteomes" id="UP000195440">
    <property type="component" value="Unassembled WGS sequence"/>
</dbReference>
<dbReference type="Gene3D" id="3.30.450.20">
    <property type="entry name" value="PAS domain"/>
    <property type="match status" value="1"/>
</dbReference>
<dbReference type="CDD" id="cd00130">
    <property type="entry name" value="PAS"/>
    <property type="match status" value="1"/>
</dbReference>
<evidence type="ECO:0000313" key="9">
    <source>
        <dbReference type="Proteomes" id="UP000195440"/>
    </source>
</evidence>
<evidence type="ECO:0000256" key="2">
    <source>
        <dbReference type="ARBA" id="ARBA00022729"/>
    </source>
</evidence>
<comment type="caution">
    <text evidence="8">The sequence shown here is derived from an EMBL/GenBank/DDBJ whole genome shotgun (WGS) entry which is preliminary data.</text>
</comment>
<dbReference type="CDD" id="cd13705">
    <property type="entry name" value="PBP2_BvgS_D1"/>
    <property type="match status" value="1"/>
</dbReference>
<dbReference type="GO" id="GO:0016301">
    <property type="term" value="F:kinase activity"/>
    <property type="evidence" value="ECO:0007669"/>
    <property type="project" value="UniProtKB-KW"/>
</dbReference>
<dbReference type="PANTHER" id="PTHR35936">
    <property type="entry name" value="MEMBRANE-BOUND LYTIC MUREIN TRANSGLYCOSYLASE F"/>
    <property type="match status" value="1"/>
</dbReference>
<feature type="transmembrane region" description="Helical" evidence="5">
    <location>
        <begin position="545"/>
        <end position="564"/>
    </location>
</feature>
<dbReference type="InterPro" id="IPR049870">
    <property type="entry name" value="BvgS-like_periplasmic1"/>
</dbReference>
<dbReference type="PANTHER" id="PTHR35936:SF17">
    <property type="entry name" value="ARGININE-BINDING EXTRACELLULAR PROTEIN ARTP"/>
    <property type="match status" value="1"/>
</dbReference>
<comment type="similarity">
    <text evidence="1">Belongs to the bacterial solute-binding protein 3 family.</text>
</comment>
<organism evidence="8 9">
    <name type="scientific">Pseudomonas caspiana</name>
    <dbReference type="NCBI Taxonomy" id="1451454"/>
    <lineage>
        <taxon>Bacteria</taxon>
        <taxon>Pseudomonadati</taxon>
        <taxon>Pseudomonadota</taxon>
        <taxon>Gammaproteobacteria</taxon>
        <taxon>Pseudomonadales</taxon>
        <taxon>Pseudomonadaceae</taxon>
        <taxon>Pseudomonas</taxon>
    </lineage>
</organism>
<keyword evidence="9" id="KW-1185">Reference proteome</keyword>
<name>A0A1Y3P5L2_9PSED</name>
<keyword evidence="3" id="KW-0547">Nucleotide-binding</keyword>
<dbReference type="SMART" id="SM00062">
    <property type="entry name" value="PBPb"/>
    <property type="match status" value="2"/>
</dbReference>
<proteinExistence type="inferred from homology"/>
<keyword evidence="4" id="KW-0418">Kinase</keyword>
<evidence type="ECO:0000256" key="5">
    <source>
        <dbReference type="SAM" id="Phobius"/>
    </source>
</evidence>
<gene>
    <name evidence="8" type="ORF">AUC60_02425</name>
</gene>
<keyword evidence="5" id="KW-0812">Transmembrane</keyword>
<dbReference type="GO" id="GO:0005524">
    <property type="term" value="F:ATP binding"/>
    <property type="evidence" value="ECO:0007669"/>
    <property type="project" value="UniProtKB-KW"/>
</dbReference>
<dbReference type="InterPro" id="IPR000700">
    <property type="entry name" value="PAS-assoc_C"/>
</dbReference>
<feature type="domain" description="PAC" evidence="7">
    <location>
        <begin position="651"/>
        <end position="710"/>
    </location>
</feature>